<dbReference type="PROSITE" id="PS00383">
    <property type="entry name" value="TYR_PHOSPHATASE_1"/>
    <property type="match status" value="1"/>
</dbReference>
<dbReference type="Proteomes" id="UP000474778">
    <property type="component" value="Unassembled WGS sequence"/>
</dbReference>
<dbReference type="RefSeq" id="WP_160796464.1">
    <property type="nucleotide sequence ID" value="NZ_JAKEVE010000003.1"/>
</dbReference>
<organism evidence="2 3">
    <name type="scientific">Shewanella insulae</name>
    <dbReference type="NCBI Taxonomy" id="2681496"/>
    <lineage>
        <taxon>Bacteria</taxon>
        <taxon>Pseudomonadati</taxon>
        <taxon>Pseudomonadota</taxon>
        <taxon>Gammaproteobacteria</taxon>
        <taxon>Alteromonadales</taxon>
        <taxon>Shewanellaceae</taxon>
        <taxon>Shewanella</taxon>
    </lineage>
</organism>
<evidence type="ECO:0000313" key="3">
    <source>
        <dbReference type="Proteomes" id="UP000474778"/>
    </source>
</evidence>
<name>A0A6L7HYL9_9GAMM</name>
<dbReference type="Pfam" id="PF00782">
    <property type="entry name" value="DSPc"/>
    <property type="match status" value="1"/>
</dbReference>
<accession>A0A6L7HYL9</accession>
<sequence>MQQLFWLVEDQLAGRCGPNLVPWDLSELKGLGVGAILSVNGGDLCEPEEMARLDLRYACIPLSGNIPPMEGDEAHCVAQLPKALAFIRQCEADGLPVMIHCRSGKDRTGLLMAYYLMDNGAAPLHAVSQVRAVRDIAFSAEGWDQFVYDVLYALQE</sequence>
<dbReference type="SUPFAM" id="SSF52799">
    <property type="entry name" value="(Phosphotyrosine protein) phosphatases II"/>
    <property type="match status" value="1"/>
</dbReference>
<dbReference type="EMBL" id="WRPA01000010">
    <property type="protein sequence ID" value="MXR69365.1"/>
    <property type="molecule type" value="Genomic_DNA"/>
</dbReference>
<reference evidence="2 3" key="1">
    <citation type="submission" date="2019-12" db="EMBL/GenBank/DDBJ databases">
        <title>Shewanella insulae sp. nov., isolated from a tidal flat.</title>
        <authorList>
            <person name="Yoon J.-H."/>
        </authorList>
    </citation>
    <scope>NUCLEOTIDE SEQUENCE [LARGE SCALE GENOMIC DNA]</scope>
    <source>
        <strain evidence="2 3">JBTF-M18</strain>
    </source>
</reference>
<dbReference type="Gene3D" id="3.90.190.10">
    <property type="entry name" value="Protein tyrosine phosphatase superfamily"/>
    <property type="match status" value="1"/>
</dbReference>
<feature type="domain" description="Tyrosine specific protein phosphatases" evidence="1">
    <location>
        <begin position="81"/>
        <end position="134"/>
    </location>
</feature>
<dbReference type="PROSITE" id="PS50056">
    <property type="entry name" value="TYR_PHOSPHATASE_2"/>
    <property type="match status" value="1"/>
</dbReference>
<dbReference type="AlphaFoldDB" id="A0A6L7HYL9"/>
<gene>
    <name evidence="2" type="ORF">GNT65_11840</name>
</gene>
<keyword evidence="3" id="KW-1185">Reference proteome</keyword>
<dbReference type="InterPro" id="IPR000340">
    <property type="entry name" value="Dual-sp_phosphatase_cat-dom"/>
</dbReference>
<evidence type="ECO:0000313" key="2">
    <source>
        <dbReference type="EMBL" id="MXR69365.1"/>
    </source>
</evidence>
<dbReference type="InterPro" id="IPR000387">
    <property type="entry name" value="Tyr_Pase_dom"/>
</dbReference>
<comment type="caution">
    <text evidence="2">The sequence shown here is derived from an EMBL/GenBank/DDBJ whole genome shotgun (WGS) entry which is preliminary data.</text>
</comment>
<dbReference type="InterPro" id="IPR029021">
    <property type="entry name" value="Prot-tyrosine_phosphatase-like"/>
</dbReference>
<proteinExistence type="predicted"/>
<dbReference type="InterPro" id="IPR016130">
    <property type="entry name" value="Tyr_Pase_AS"/>
</dbReference>
<protein>
    <submittedName>
        <fullName evidence="2">Protein phosphatase</fullName>
    </submittedName>
</protein>
<evidence type="ECO:0000259" key="1">
    <source>
        <dbReference type="PROSITE" id="PS50056"/>
    </source>
</evidence>